<dbReference type="GO" id="GO:0016810">
    <property type="term" value="F:hydrolase activity, acting on carbon-nitrogen (but not peptide) bonds"/>
    <property type="evidence" value="ECO:0007669"/>
    <property type="project" value="InterPro"/>
</dbReference>
<feature type="domain" description="NodB homology" evidence="3">
    <location>
        <begin position="92"/>
        <end position="271"/>
    </location>
</feature>
<keyword evidence="5" id="KW-1185">Reference proteome</keyword>
<evidence type="ECO:0000256" key="2">
    <source>
        <dbReference type="SAM" id="SignalP"/>
    </source>
</evidence>
<evidence type="ECO:0000313" key="4">
    <source>
        <dbReference type="EMBL" id="SES42490.1"/>
    </source>
</evidence>
<dbReference type="STRING" id="587636.SAMN05216199_3504"/>
<dbReference type="AlphaFoldDB" id="A0A1H9X8M1"/>
<dbReference type="Proteomes" id="UP000199019">
    <property type="component" value="Unassembled WGS sequence"/>
</dbReference>
<dbReference type="PANTHER" id="PTHR10587">
    <property type="entry name" value="GLYCOSYL TRANSFERASE-RELATED"/>
    <property type="match status" value="1"/>
</dbReference>
<dbReference type="Pfam" id="PF01522">
    <property type="entry name" value="Polysacc_deac_1"/>
    <property type="match status" value="1"/>
</dbReference>
<keyword evidence="2" id="KW-0732">Signal</keyword>
<dbReference type="GO" id="GO:0005975">
    <property type="term" value="P:carbohydrate metabolic process"/>
    <property type="evidence" value="ECO:0007669"/>
    <property type="project" value="InterPro"/>
</dbReference>
<feature type="compositionally biased region" description="Low complexity" evidence="1">
    <location>
        <begin position="22"/>
        <end position="40"/>
    </location>
</feature>
<feature type="chain" id="PRO_5038639445" evidence="2">
    <location>
        <begin position="22"/>
        <end position="279"/>
    </location>
</feature>
<gene>
    <name evidence="4" type="ORF">SAMN05216199_3504</name>
</gene>
<organism evidence="4 5">
    <name type="scientific">Pedococcus cremeus</name>
    <dbReference type="NCBI Taxonomy" id="587636"/>
    <lineage>
        <taxon>Bacteria</taxon>
        <taxon>Bacillati</taxon>
        <taxon>Actinomycetota</taxon>
        <taxon>Actinomycetes</taxon>
        <taxon>Micrococcales</taxon>
        <taxon>Intrasporangiaceae</taxon>
        <taxon>Pedococcus</taxon>
    </lineage>
</organism>
<feature type="region of interest" description="Disordered" evidence="1">
    <location>
        <begin position="22"/>
        <end position="87"/>
    </location>
</feature>
<proteinExistence type="predicted"/>
<evidence type="ECO:0000313" key="5">
    <source>
        <dbReference type="Proteomes" id="UP000199019"/>
    </source>
</evidence>
<name>A0A1H9X8M1_9MICO</name>
<dbReference type="InterPro" id="IPR006311">
    <property type="entry name" value="TAT_signal"/>
</dbReference>
<dbReference type="CDD" id="cd10917">
    <property type="entry name" value="CE4_NodB_like_6s_7s"/>
    <property type="match status" value="1"/>
</dbReference>
<dbReference type="Gene3D" id="3.20.20.370">
    <property type="entry name" value="Glycoside hydrolase/deacetylase"/>
    <property type="match status" value="1"/>
</dbReference>
<accession>A0A1H9X8M1</accession>
<dbReference type="InterPro" id="IPR011330">
    <property type="entry name" value="Glyco_hydro/deAcase_b/a-brl"/>
</dbReference>
<feature type="signal peptide" evidence="2">
    <location>
        <begin position="1"/>
        <end position="21"/>
    </location>
</feature>
<evidence type="ECO:0000259" key="3">
    <source>
        <dbReference type="PROSITE" id="PS51677"/>
    </source>
</evidence>
<sequence length="279" mass="28178">MLGRRAFLGVAAAAATLAACSAPGTGSDSAAGPSSGATSAAGGGGTSGTQPGSTASASATPTGSATASGRPARPSLLDTAGPDIVHGPRSREEVALTFHGQGPASLTDRVLAHCRDAGAAITVFAVGTWLADDPSLGRAIVRGGHDLGNHTWSHQQMPSLDAATARQEVARGAAALKKAVGTTGWWFRPSGTPRSTATIRAAALASGYRRCISYDVDPEDYRDPGAALVRSRTRKQVRPGSIVSLHLGHPGTVEALPGILADLSHSGLRPVTLSTLLRD</sequence>
<dbReference type="PROSITE" id="PS51318">
    <property type="entry name" value="TAT"/>
    <property type="match status" value="1"/>
</dbReference>
<protein>
    <submittedName>
        <fullName evidence="4">Peptidoglycan/xylan/chitin deacetylase, PgdA/CDA1 family</fullName>
    </submittedName>
</protein>
<dbReference type="EMBL" id="FOHB01000007">
    <property type="protein sequence ID" value="SES42490.1"/>
    <property type="molecule type" value="Genomic_DNA"/>
</dbReference>
<evidence type="ECO:0000256" key="1">
    <source>
        <dbReference type="SAM" id="MobiDB-lite"/>
    </source>
</evidence>
<feature type="compositionally biased region" description="Low complexity" evidence="1">
    <location>
        <begin position="48"/>
        <end position="69"/>
    </location>
</feature>
<dbReference type="PROSITE" id="PS51677">
    <property type="entry name" value="NODB"/>
    <property type="match status" value="1"/>
</dbReference>
<dbReference type="InterPro" id="IPR050248">
    <property type="entry name" value="Polysacc_deacetylase_ArnD"/>
</dbReference>
<dbReference type="SUPFAM" id="SSF88713">
    <property type="entry name" value="Glycoside hydrolase/deacetylase"/>
    <property type="match status" value="1"/>
</dbReference>
<dbReference type="PROSITE" id="PS51257">
    <property type="entry name" value="PROKAR_LIPOPROTEIN"/>
    <property type="match status" value="1"/>
</dbReference>
<dbReference type="InterPro" id="IPR002509">
    <property type="entry name" value="NODB_dom"/>
</dbReference>
<reference evidence="5" key="1">
    <citation type="submission" date="2016-10" db="EMBL/GenBank/DDBJ databases">
        <authorList>
            <person name="Varghese N."/>
            <person name="Submissions S."/>
        </authorList>
    </citation>
    <scope>NUCLEOTIDE SEQUENCE [LARGE SCALE GENOMIC DNA]</scope>
    <source>
        <strain evidence="5">CGMCC 1.6963</strain>
    </source>
</reference>